<gene>
    <name evidence="2" type="ORF">So717_11860</name>
</gene>
<evidence type="ECO:0000313" key="2">
    <source>
        <dbReference type="EMBL" id="GFE49433.1"/>
    </source>
</evidence>
<dbReference type="GO" id="GO:0046872">
    <property type="term" value="F:metal ion binding"/>
    <property type="evidence" value="ECO:0007669"/>
    <property type="project" value="InterPro"/>
</dbReference>
<evidence type="ECO:0000259" key="1">
    <source>
        <dbReference type="PROSITE" id="PS51332"/>
    </source>
</evidence>
<dbReference type="SUPFAM" id="SSF52242">
    <property type="entry name" value="Cobalamin (vitamin B12)-binding domain"/>
    <property type="match status" value="1"/>
</dbReference>
<organism evidence="2 3">
    <name type="scientific">Roseobacter cerasinus</name>
    <dbReference type="NCBI Taxonomy" id="2602289"/>
    <lineage>
        <taxon>Bacteria</taxon>
        <taxon>Pseudomonadati</taxon>
        <taxon>Pseudomonadota</taxon>
        <taxon>Alphaproteobacteria</taxon>
        <taxon>Rhodobacterales</taxon>
        <taxon>Roseobacteraceae</taxon>
        <taxon>Roseobacter</taxon>
    </lineage>
</organism>
<sequence>MSHDDHFQTRGSPQNRPEEVGALASQVISVLRDRQAGNKDGARLFVLDHLFRAILVRGAFDAELMLDELRGHRLGLDEIIDLYIPQASCRLGEAWVDDDISFADVTVGALRLQALLSEATGRIRLDLTPDDSRLRVLAILPHNEQHFLGVSVAAAQMRRMGCEVSVSFDETFGALSARLLEDIPDLVLISCARLESLETVAETVQTLRMAPISDPVIALGGAVLADGDIADLQERTGVDVVTKSVKEAIAFCSNSGKVPTPR</sequence>
<dbReference type="PROSITE" id="PS51332">
    <property type="entry name" value="B12_BINDING"/>
    <property type="match status" value="1"/>
</dbReference>
<dbReference type="GO" id="GO:0031419">
    <property type="term" value="F:cobalamin binding"/>
    <property type="evidence" value="ECO:0007669"/>
    <property type="project" value="InterPro"/>
</dbReference>
<reference evidence="2 3" key="1">
    <citation type="submission" date="2019-12" db="EMBL/GenBank/DDBJ databases">
        <title>Roseobacter cerasinus sp. nov., isolated from seawater around aquaculture.</title>
        <authorList>
            <person name="Muramatsu S."/>
            <person name="Takabe Y."/>
            <person name="Mori K."/>
            <person name="Takaichi S."/>
            <person name="Hanada S."/>
        </authorList>
    </citation>
    <scope>NUCLEOTIDE SEQUENCE [LARGE SCALE GENOMIC DNA]</scope>
    <source>
        <strain evidence="2 3">AI77</strain>
    </source>
</reference>
<comment type="caution">
    <text evidence="2">The sequence shown here is derived from an EMBL/GenBank/DDBJ whole genome shotgun (WGS) entry which is preliminary data.</text>
</comment>
<dbReference type="InterPro" id="IPR036724">
    <property type="entry name" value="Cobalamin-bd_sf"/>
</dbReference>
<dbReference type="EMBL" id="BLIV01000002">
    <property type="protein sequence ID" value="GFE49433.1"/>
    <property type="molecule type" value="Genomic_DNA"/>
</dbReference>
<evidence type="ECO:0000313" key="3">
    <source>
        <dbReference type="Proteomes" id="UP000436522"/>
    </source>
</evidence>
<keyword evidence="3" id="KW-1185">Reference proteome</keyword>
<dbReference type="AlphaFoldDB" id="A0A640VMG3"/>
<dbReference type="InterPro" id="IPR006158">
    <property type="entry name" value="Cobalamin-bd"/>
</dbReference>
<proteinExistence type="predicted"/>
<name>A0A640VMG3_9RHOB</name>
<dbReference type="Proteomes" id="UP000436522">
    <property type="component" value="Unassembled WGS sequence"/>
</dbReference>
<dbReference type="OrthoDB" id="5498228at2"/>
<feature type="domain" description="B12-binding" evidence="1">
    <location>
        <begin position="133"/>
        <end position="262"/>
    </location>
</feature>
<dbReference type="RefSeq" id="WP_159975305.1">
    <property type="nucleotide sequence ID" value="NZ_BLIV01000002.1"/>
</dbReference>
<dbReference type="Gene3D" id="3.40.50.280">
    <property type="entry name" value="Cobalamin-binding domain"/>
    <property type="match status" value="1"/>
</dbReference>
<protein>
    <recommendedName>
        <fullName evidence="1">B12-binding domain-containing protein</fullName>
    </recommendedName>
</protein>
<accession>A0A640VMG3</accession>